<dbReference type="AlphaFoldDB" id="A0A2T0MZ65"/>
<dbReference type="PANTHER" id="PTHR30055:SF148">
    <property type="entry name" value="TETR-FAMILY TRANSCRIPTIONAL REGULATOR"/>
    <property type="match status" value="1"/>
</dbReference>
<evidence type="ECO:0000256" key="5">
    <source>
        <dbReference type="SAM" id="MobiDB-lite"/>
    </source>
</evidence>
<evidence type="ECO:0000256" key="2">
    <source>
        <dbReference type="ARBA" id="ARBA00023125"/>
    </source>
</evidence>
<evidence type="ECO:0000256" key="1">
    <source>
        <dbReference type="ARBA" id="ARBA00023015"/>
    </source>
</evidence>
<evidence type="ECO:0000259" key="6">
    <source>
        <dbReference type="PROSITE" id="PS50977"/>
    </source>
</evidence>
<dbReference type="InterPro" id="IPR050109">
    <property type="entry name" value="HTH-type_TetR-like_transc_reg"/>
</dbReference>
<keyword evidence="2 4" id="KW-0238">DNA-binding</keyword>
<dbReference type="SUPFAM" id="SSF48498">
    <property type="entry name" value="Tetracyclin repressor-like, C-terminal domain"/>
    <property type="match status" value="1"/>
</dbReference>
<dbReference type="InterPro" id="IPR009057">
    <property type="entry name" value="Homeodomain-like_sf"/>
</dbReference>
<dbReference type="GO" id="GO:0003700">
    <property type="term" value="F:DNA-binding transcription factor activity"/>
    <property type="evidence" value="ECO:0007669"/>
    <property type="project" value="TreeGrafter"/>
</dbReference>
<feature type="domain" description="HTH tetR-type" evidence="6">
    <location>
        <begin position="10"/>
        <end position="70"/>
    </location>
</feature>
<keyword evidence="1" id="KW-0805">Transcription regulation</keyword>
<evidence type="ECO:0000313" key="7">
    <source>
        <dbReference type="EMBL" id="PRX64686.1"/>
    </source>
</evidence>
<protein>
    <submittedName>
        <fullName evidence="7">TetR family transcriptional regulator</fullName>
    </submittedName>
</protein>
<dbReference type="RefSeq" id="WP_106241181.1">
    <property type="nucleotide sequence ID" value="NZ_JBFAIB010000032.1"/>
</dbReference>
<evidence type="ECO:0000313" key="8">
    <source>
        <dbReference type="Proteomes" id="UP000238312"/>
    </source>
</evidence>
<keyword evidence="8" id="KW-1185">Reference proteome</keyword>
<proteinExistence type="predicted"/>
<dbReference type="Pfam" id="PF00440">
    <property type="entry name" value="TetR_N"/>
    <property type="match status" value="1"/>
</dbReference>
<dbReference type="Proteomes" id="UP000238312">
    <property type="component" value="Unassembled WGS sequence"/>
</dbReference>
<dbReference type="EMBL" id="PVNG01000008">
    <property type="protein sequence ID" value="PRX64686.1"/>
    <property type="molecule type" value="Genomic_DNA"/>
</dbReference>
<dbReference type="OrthoDB" id="9796019at2"/>
<dbReference type="InterPro" id="IPR011075">
    <property type="entry name" value="TetR_C"/>
</dbReference>
<feature type="DNA-binding region" description="H-T-H motif" evidence="4">
    <location>
        <begin position="33"/>
        <end position="52"/>
    </location>
</feature>
<dbReference type="SUPFAM" id="SSF46689">
    <property type="entry name" value="Homeodomain-like"/>
    <property type="match status" value="1"/>
</dbReference>
<dbReference type="GO" id="GO:0000976">
    <property type="term" value="F:transcription cis-regulatory region binding"/>
    <property type="evidence" value="ECO:0007669"/>
    <property type="project" value="TreeGrafter"/>
</dbReference>
<feature type="compositionally biased region" description="Low complexity" evidence="5">
    <location>
        <begin position="100"/>
        <end position="117"/>
    </location>
</feature>
<dbReference type="PROSITE" id="PS50977">
    <property type="entry name" value="HTH_TETR_2"/>
    <property type="match status" value="1"/>
</dbReference>
<dbReference type="Gene3D" id="1.10.357.10">
    <property type="entry name" value="Tetracycline Repressor, domain 2"/>
    <property type="match status" value="2"/>
</dbReference>
<sequence length="236" mass="25226">MTPRGRPRRADVDEGVLSAATELLLQRGYAGLSPDEVAERAGVAKTTLYRRWPTKDHLALAVVARLQAGDEITDSGDIRRDLPAYLEKIAAGLNRMRAAGRGGAASDPAGGAAPAGDQPDDRPGDQPDRKAGDQDEPDDDRGAGTVAELVAAAARHPDVGALERRMYAERNALAHALLHRAVERGELRPDLDVEALFDQLAGALYYRVLITGLPVDRAYAERLVDTALRGAAVPKE</sequence>
<dbReference type="PANTHER" id="PTHR30055">
    <property type="entry name" value="HTH-TYPE TRANSCRIPTIONAL REGULATOR RUTR"/>
    <property type="match status" value="1"/>
</dbReference>
<comment type="caution">
    <text evidence="7">The sequence shown here is derived from an EMBL/GenBank/DDBJ whole genome shotgun (WGS) entry which is preliminary data.</text>
</comment>
<feature type="compositionally biased region" description="Basic and acidic residues" evidence="5">
    <location>
        <begin position="119"/>
        <end position="133"/>
    </location>
</feature>
<reference evidence="7 8" key="1">
    <citation type="submission" date="2018-03" db="EMBL/GenBank/DDBJ databases">
        <title>Genomic Encyclopedia of Type Strains, Phase III (KMG-III): the genomes of soil and plant-associated and newly described type strains.</title>
        <authorList>
            <person name="Whitman W."/>
        </authorList>
    </citation>
    <scope>NUCLEOTIDE SEQUENCE [LARGE SCALE GENOMIC DNA]</scope>
    <source>
        <strain evidence="7 8">CGMCC 4.7104</strain>
    </source>
</reference>
<accession>A0A2T0MZ65</accession>
<evidence type="ECO:0000256" key="3">
    <source>
        <dbReference type="ARBA" id="ARBA00023163"/>
    </source>
</evidence>
<dbReference type="Pfam" id="PF16859">
    <property type="entry name" value="TetR_C_11"/>
    <property type="match status" value="1"/>
</dbReference>
<gene>
    <name evidence="7" type="ORF">B0I32_10847</name>
</gene>
<keyword evidence="3" id="KW-0804">Transcription</keyword>
<dbReference type="InterPro" id="IPR036271">
    <property type="entry name" value="Tet_transcr_reg_TetR-rel_C_sf"/>
</dbReference>
<dbReference type="PRINTS" id="PR00455">
    <property type="entry name" value="HTHTETR"/>
</dbReference>
<organism evidence="7 8">
    <name type="scientific">Nonomuraea fuscirosea</name>
    <dbReference type="NCBI Taxonomy" id="1291556"/>
    <lineage>
        <taxon>Bacteria</taxon>
        <taxon>Bacillati</taxon>
        <taxon>Actinomycetota</taxon>
        <taxon>Actinomycetes</taxon>
        <taxon>Streptosporangiales</taxon>
        <taxon>Streptosporangiaceae</taxon>
        <taxon>Nonomuraea</taxon>
    </lineage>
</organism>
<feature type="region of interest" description="Disordered" evidence="5">
    <location>
        <begin position="100"/>
        <end position="142"/>
    </location>
</feature>
<name>A0A2T0MZ65_9ACTN</name>
<dbReference type="InterPro" id="IPR001647">
    <property type="entry name" value="HTH_TetR"/>
</dbReference>
<evidence type="ECO:0000256" key="4">
    <source>
        <dbReference type="PROSITE-ProRule" id="PRU00335"/>
    </source>
</evidence>